<dbReference type="AlphaFoldDB" id="A0A2P2PKB5"/>
<feature type="compositionally biased region" description="Basic and acidic residues" evidence="1">
    <location>
        <begin position="37"/>
        <end position="48"/>
    </location>
</feature>
<evidence type="ECO:0000313" key="2">
    <source>
        <dbReference type="EMBL" id="MBX55145.1"/>
    </source>
</evidence>
<protein>
    <submittedName>
        <fullName evidence="2">Uncharacterized protein</fullName>
    </submittedName>
</protein>
<reference evidence="2" key="1">
    <citation type="submission" date="2018-02" db="EMBL/GenBank/DDBJ databases">
        <title>Rhizophora mucronata_Transcriptome.</title>
        <authorList>
            <person name="Meera S.P."/>
            <person name="Sreeshan A."/>
            <person name="Augustine A."/>
        </authorList>
    </citation>
    <scope>NUCLEOTIDE SEQUENCE</scope>
    <source>
        <tissue evidence="2">Leaf</tissue>
    </source>
</reference>
<organism evidence="2">
    <name type="scientific">Rhizophora mucronata</name>
    <name type="common">Asiatic mangrove</name>
    <dbReference type="NCBI Taxonomy" id="61149"/>
    <lineage>
        <taxon>Eukaryota</taxon>
        <taxon>Viridiplantae</taxon>
        <taxon>Streptophyta</taxon>
        <taxon>Embryophyta</taxon>
        <taxon>Tracheophyta</taxon>
        <taxon>Spermatophyta</taxon>
        <taxon>Magnoliopsida</taxon>
        <taxon>eudicotyledons</taxon>
        <taxon>Gunneridae</taxon>
        <taxon>Pentapetalae</taxon>
        <taxon>rosids</taxon>
        <taxon>fabids</taxon>
        <taxon>Malpighiales</taxon>
        <taxon>Rhizophoraceae</taxon>
        <taxon>Rhizophora</taxon>
    </lineage>
</organism>
<accession>A0A2P2PKB5</accession>
<name>A0A2P2PKB5_RHIMU</name>
<proteinExistence type="predicted"/>
<dbReference type="EMBL" id="GGEC01074661">
    <property type="protein sequence ID" value="MBX55145.1"/>
    <property type="molecule type" value="Transcribed_RNA"/>
</dbReference>
<evidence type="ECO:0000256" key="1">
    <source>
        <dbReference type="SAM" id="MobiDB-lite"/>
    </source>
</evidence>
<sequence>MGIMTILLQMSQGNGINSSLLFSNQSDVDGLHHRKTKFPEENTHGERD</sequence>
<feature type="region of interest" description="Disordered" evidence="1">
    <location>
        <begin position="28"/>
        <end position="48"/>
    </location>
</feature>